<accession>A0A3A6PMI2</accession>
<comment type="caution">
    <text evidence="2">The sequence shown here is derived from an EMBL/GenBank/DDBJ whole genome shotgun (WGS) entry which is preliminary data.</text>
</comment>
<dbReference type="OrthoDB" id="269652at2157"/>
<organism evidence="2 3">
    <name type="scientific">Halonotius aquaticus</name>
    <dbReference type="NCBI Taxonomy" id="2216978"/>
    <lineage>
        <taxon>Archaea</taxon>
        <taxon>Methanobacteriati</taxon>
        <taxon>Methanobacteriota</taxon>
        <taxon>Stenosarchaea group</taxon>
        <taxon>Halobacteria</taxon>
        <taxon>Halobacteriales</taxon>
        <taxon>Haloferacaceae</taxon>
        <taxon>Halonotius</taxon>
    </lineage>
</organism>
<evidence type="ECO:0000313" key="3">
    <source>
        <dbReference type="Proteomes" id="UP000276588"/>
    </source>
</evidence>
<reference evidence="2 3" key="1">
    <citation type="submission" date="2018-06" db="EMBL/GenBank/DDBJ databases">
        <title>Halonotius sp. F13-13 a new haloarchaeeon isolated from a solar saltern from Isla Cristina, Huelva, Spain.</title>
        <authorList>
            <person name="Duran-Viseras A."/>
            <person name="Sanchez-Porro C."/>
            <person name="Ventosa A."/>
        </authorList>
    </citation>
    <scope>NUCLEOTIDE SEQUENCE [LARGE SCALE GENOMIC DNA]</scope>
    <source>
        <strain evidence="2 3">F13-13</strain>
    </source>
</reference>
<keyword evidence="3" id="KW-1185">Reference proteome</keyword>
<name>A0A3A6PMI2_9EURY</name>
<keyword evidence="1" id="KW-0472">Membrane</keyword>
<feature type="transmembrane region" description="Helical" evidence="1">
    <location>
        <begin position="27"/>
        <end position="47"/>
    </location>
</feature>
<keyword evidence="1" id="KW-1133">Transmembrane helix</keyword>
<gene>
    <name evidence="2" type="ORF">DM826_08355</name>
</gene>
<protein>
    <submittedName>
        <fullName evidence="2">Uncharacterized protein</fullName>
    </submittedName>
</protein>
<dbReference type="RefSeq" id="WP_120102949.1">
    <property type="nucleotide sequence ID" value="NZ_QKNY01000013.1"/>
</dbReference>
<proteinExistence type="predicted"/>
<keyword evidence="1" id="KW-0812">Transmembrane</keyword>
<dbReference type="AlphaFoldDB" id="A0A3A6PMI2"/>
<dbReference type="EMBL" id="QKNY01000013">
    <property type="protein sequence ID" value="RJX42698.1"/>
    <property type="molecule type" value="Genomic_DNA"/>
</dbReference>
<sequence length="217" mass="23710">MPSMSDSDDATEKFDTVVTRYRRVERAASWATALFVGLVAAELIFSLPLWQGLLGAVAVLAVFRVPLFTTGGTACLRTTATPTAVRDAFSGAHPPVLVMQWAIAEERTTTADGATFELSYLLGLRSITMSTTVAETPAAETDFELRVTAGDKPWGTYGVTLTDEADETLIEIDVRSDRRFGLRGLPSWLVAQRYYDAALTAQGYTVCTRDRSLSLRR</sequence>
<evidence type="ECO:0000256" key="1">
    <source>
        <dbReference type="SAM" id="Phobius"/>
    </source>
</evidence>
<evidence type="ECO:0000313" key="2">
    <source>
        <dbReference type="EMBL" id="RJX42698.1"/>
    </source>
</evidence>
<feature type="transmembrane region" description="Helical" evidence="1">
    <location>
        <begin position="53"/>
        <end position="76"/>
    </location>
</feature>
<dbReference type="Proteomes" id="UP000276588">
    <property type="component" value="Unassembled WGS sequence"/>
</dbReference>